<evidence type="ECO:0000313" key="1">
    <source>
        <dbReference type="EMBL" id="EFK55773.1"/>
    </source>
</evidence>
<protein>
    <recommendedName>
        <fullName evidence="3">RHS repeat-associated core domain protein</fullName>
    </recommendedName>
</protein>
<proteinExistence type="predicted"/>
<evidence type="ECO:0000313" key="2">
    <source>
        <dbReference type="Proteomes" id="UP000006258"/>
    </source>
</evidence>
<organism evidence="1 2">
    <name type="scientific">Sphingobacterium spiritivorum ATCC 33861</name>
    <dbReference type="NCBI Taxonomy" id="525373"/>
    <lineage>
        <taxon>Bacteria</taxon>
        <taxon>Pseudomonadati</taxon>
        <taxon>Bacteroidota</taxon>
        <taxon>Sphingobacteriia</taxon>
        <taxon>Sphingobacteriales</taxon>
        <taxon>Sphingobacteriaceae</taxon>
        <taxon>Sphingobacterium</taxon>
    </lineage>
</organism>
<accession>D7VTZ4</accession>
<dbReference type="HOGENOM" id="CLU_2071633_0_0_10"/>
<dbReference type="EMBL" id="ACHA02000014">
    <property type="protein sequence ID" value="EFK55773.1"/>
    <property type="molecule type" value="Genomic_DNA"/>
</dbReference>
<dbReference type="eggNOG" id="ENOG502ZEAT">
    <property type="taxonomic scope" value="Bacteria"/>
</dbReference>
<keyword evidence="2" id="KW-1185">Reference proteome</keyword>
<reference evidence="1" key="1">
    <citation type="submission" date="2010-07" db="EMBL/GenBank/DDBJ databases">
        <authorList>
            <person name="Muzny D."/>
            <person name="Qin X."/>
            <person name="Buhay C."/>
            <person name="Dugan-Rocha S."/>
            <person name="Ding Y."/>
            <person name="Chen G."/>
            <person name="Hawes A."/>
            <person name="Holder M."/>
            <person name="Jhangiani S."/>
            <person name="Johnson A."/>
            <person name="Khan Z."/>
            <person name="Li Z."/>
            <person name="Liu W."/>
            <person name="Liu X."/>
            <person name="Perez L."/>
            <person name="Shen H."/>
            <person name="Wang Q."/>
            <person name="Watt J."/>
            <person name="Xi L."/>
            <person name="Xin Y."/>
            <person name="Zhou J."/>
            <person name="Deng J."/>
            <person name="Jiang H."/>
            <person name="Liu Y."/>
            <person name="Qu J."/>
            <person name="Song X.-Z."/>
            <person name="Zhang L."/>
            <person name="Villasana D."/>
            <person name="Johnson A."/>
            <person name="Liu J."/>
            <person name="Liyanage D."/>
            <person name="Lorensuhewa L."/>
            <person name="Robinson T."/>
            <person name="Song A."/>
            <person name="Song B.-B."/>
            <person name="Dinh H."/>
            <person name="Thornton R."/>
            <person name="Coyle M."/>
            <person name="Francisco L."/>
            <person name="Jackson L."/>
            <person name="Javaid M."/>
            <person name="Korchina V."/>
            <person name="Kovar C."/>
            <person name="Mata R."/>
            <person name="Mathew T."/>
            <person name="Ngo R."/>
            <person name="Nguyen L."/>
            <person name="Nguyen N."/>
            <person name="Okwuonu G."/>
            <person name="Ongeri F."/>
            <person name="Pham C."/>
            <person name="Simmons D."/>
            <person name="Wilczek-Boney K."/>
            <person name="Hale W."/>
            <person name="Jakkamsetti A."/>
            <person name="Pham P."/>
            <person name="Ruth R."/>
            <person name="San Lucas F."/>
            <person name="Warren J."/>
            <person name="Zhang J."/>
            <person name="Zhao Z."/>
            <person name="Zhou C."/>
            <person name="Zhu D."/>
            <person name="Lee S."/>
            <person name="Bess C."/>
            <person name="Blankenburg K."/>
            <person name="Forbes L."/>
            <person name="Fu Q."/>
            <person name="Gubbala S."/>
            <person name="Hirani K."/>
            <person name="Jayaseelan J.C."/>
            <person name="Lara F."/>
            <person name="Munidasa M."/>
            <person name="Palculict T."/>
            <person name="Patil S."/>
            <person name="Pu L.-L."/>
            <person name="Saada N."/>
            <person name="Tang L."/>
            <person name="Weissenberger G."/>
            <person name="Zhu Y."/>
            <person name="Hemphill L."/>
            <person name="Shang Y."/>
            <person name="Youmans B."/>
            <person name="Ayvaz T."/>
            <person name="Ross M."/>
            <person name="Santibanez J."/>
            <person name="Aqrawi P."/>
            <person name="Gross S."/>
            <person name="Joshi V."/>
            <person name="Fowler G."/>
            <person name="Nazareth L."/>
            <person name="Reid J."/>
            <person name="Worley K."/>
            <person name="Petrosino J."/>
            <person name="Highlander S."/>
            <person name="Gibbs R."/>
        </authorList>
    </citation>
    <scope>NUCLEOTIDE SEQUENCE [LARGE SCALE GENOMIC DNA]</scope>
    <source>
        <strain evidence="1">ATCC 33861</strain>
    </source>
</reference>
<dbReference type="AlphaFoldDB" id="D7VTZ4"/>
<gene>
    <name evidence="1" type="ORF">HMPREF0766_14464</name>
</gene>
<evidence type="ECO:0008006" key="3">
    <source>
        <dbReference type="Google" id="ProtNLM"/>
    </source>
</evidence>
<name>D7VTZ4_SPHSI</name>
<dbReference type="STRING" id="525373.HMPREF0766_14464"/>
<dbReference type="Proteomes" id="UP000006258">
    <property type="component" value="Unassembled WGS sequence"/>
</dbReference>
<sequence>MIGRWNVVDKYAEVCVAISSYQYAANNPIKVIDAPNGVNSFSIDHNWDMLSGNDMGNNTSFRTSTEAGSPGVSHQNKTFVTEIGTFIKAYQKSKGDNSKLISDFINQMRSFGIKVTVN</sequence>
<comment type="caution">
    <text evidence="1">The sequence shown here is derived from an EMBL/GenBank/DDBJ whole genome shotgun (WGS) entry which is preliminary data.</text>
</comment>